<protein>
    <submittedName>
        <fullName evidence="2">UDP-N-acetylglucosamine 1-carboxyvinyltransferase</fullName>
        <ecNumber evidence="2">2.5.1.7</ecNumber>
    </submittedName>
</protein>
<feature type="compositionally biased region" description="Basic residues" evidence="1">
    <location>
        <begin position="1"/>
        <end position="26"/>
    </location>
</feature>
<feature type="non-terminal residue" evidence="2">
    <location>
        <position position="1"/>
    </location>
</feature>
<accession>A0A6J4IFZ8</accession>
<dbReference type="GO" id="GO:0008760">
    <property type="term" value="F:UDP-N-acetylglucosamine 1-carboxyvinyltransferase activity"/>
    <property type="evidence" value="ECO:0007669"/>
    <property type="project" value="UniProtKB-EC"/>
</dbReference>
<gene>
    <name evidence="2" type="ORF">AVDCRST_MAG52-2033</name>
</gene>
<proteinExistence type="predicted"/>
<keyword evidence="2" id="KW-0808">Transferase</keyword>
<evidence type="ECO:0000256" key="1">
    <source>
        <dbReference type="SAM" id="MobiDB-lite"/>
    </source>
</evidence>
<evidence type="ECO:0000313" key="2">
    <source>
        <dbReference type="EMBL" id="CAA9249278.1"/>
    </source>
</evidence>
<organism evidence="2">
    <name type="scientific">uncultured Blastococcus sp</name>
    <dbReference type="NCBI Taxonomy" id="217144"/>
    <lineage>
        <taxon>Bacteria</taxon>
        <taxon>Bacillati</taxon>
        <taxon>Actinomycetota</taxon>
        <taxon>Actinomycetes</taxon>
        <taxon>Geodermatophilales</taxon>
        <taxon>Geodermatophilaceae</taxon>
        <taxon>Blastococcus</taxon>
        <taxon>environmental samples</taxon>
    </lineage>
</organism>
<dbReference type="AlphaFoldDB" id="A0A6J4IFZ8"/>
<dbReference type="EC" id="2.5.1.7" evidence="2"/>
<feature type="compositionally biased region" description="Basic and acidic residues" evidence="1">
    <location>
        <begin position="27"/>
        <end position="36"/>
    </location>
</feature>
<name>A0A6J4IFZ8_9ACTN</name>
<feature type="region of interest" description="Disordered" evidence="1">
    <location>
        <begin position="1"/>
        <end position="65"/>
    </location>
</feature>
<reference evidence="2" key="1">
    <citation type="submission" date="2020-02" db="EMBL/GenBank/DDBJ databases">
        <authorList>
            <person name="Meier V. D."/>
        </authorList>
    </citation>
    <scope>NUCLEOTIDE SEQUENCE</scope>
    <source>
        <strain evidence="2">AVDCRST_MAG52</strain>
    </source>
</reference>
<dbReference type="EMBL" id="CADCTN010000144">
    <property type="protein sequence ID" value="CAA9249278.1"/>
    <property type="molecule type" value="Genomic_DNA"/>
</dbReference>
<sequence>GGRDTHRPRHRHRRRPDARVHRWRPRARVDGHEAHRLPRPRRPPPPGPDPAAARRSPGHQPERGR</sequence>
<feature type="non-terminal residue" evidence="2">
    <location>
        <position position="65"/>
    </location>
</feature>